<dbReference type="EMBL" id="CP017037">
    <property type="protein sequence ID" value="AOH39311.1"/>
    <property type="molecule type" value="Genomic_DNA"/>
</dbReference>
<protein>
    <submittedName>
        <fullName evidence="2">SUF system NifU family Fe-S cluster assembly protein</fullName>
    </submittedName>
</protein>
<gene>
    <name evidence="2" type="ORF">BCB69_04710</name>
</gene>
<dbReference type="Gene3D" id="3.90.1010.10">
    <property type="match status" value="1"/>
</dbReference>
<dbReference type="STRING" id="39950.BCB69_04710"/>
<dbReference type="KEGG" id="dpn:BCB69_04710"/>
<accession>A0A1B3WED3</accession>
<evidence type="ECO:0000313" key="3">
    <source>
        <dbReference type="Proteomes" id="UP000094757"/>
    </source>
</evidence>
<dbReference type="PANTHER" id="PTHR10093">
    <property type="entry name" value="IRON-SULFUR CLUSTER ASSEMBLY ENZYME NIFU HOMOLOG"/>
    <property type="match status" value="1"/>
</dbReference>
<dbReference type="NCBIfam" id="TIGR01994">
    <property type="entry name" value="SUF_scaf_2"/>
    <property type="match status" value="1"/>
</dbReference>
<organism evidence="2 3">
    <name type="scientific">Dialister pneumosintes</name>
    <dbReference type="NCBI Taxonomy" id="39950"/>
    <lineage>
        <taxon>Bacteria</taxon>
        <taxon>Bacillati</taxon>
        <taxon>Bacillota</taxon>
        <taxon>Negativicutes</taxon>
        <taxon>Veillonellales</taxon>
        <taxon>Veillonellaceae</taxon>
        <taxon>Dialister</taxon>
    </lineage>
</organism>
<reference evidence="3" key="1">
    <citation type="submission" date="2016-08" db="EMBL/GenBank/DDBJ databases">
        <authorList>
            <person name="Holder M.E."/>
            <person name="Ajami N.J."/>
            <person name="Petrosino J.F."/>
        </authorList>
    </citation>
    <scope>NUCLEOTIDE SEQUENCE [LARGE SCALE GENOMIC DNA]</scope>
    <source>
        <strain evidence="3">F0677</strain>
    </source>
</reference>
<name>A0A1B3WED3_9FIRM</name>
<evidence type="ECO:0000313" key="2">
    <source>
        <dbReference type="EMBL" id="AOH39311.1"/>
    </source>
</evidence>
<dbReference type="GO" id="GO:0016226">
    <property type="term" value="P:iron-sulfur cluster assembly"/>
    <property type="evidence" value="ECO:0007669"/>
    <property type="project" value="InterPro"/>
</dbReference>
<dbReference type="AlphaFoldDB" id="A0A1B3WED3"/>
<proteinExistence type="predicted"/>
<dbReference type="GO" id="GO:0051536">
    <property type="term" value="F:iron-sulfur cluster binding"/>
    <property type="evidence" value="ECO:0007669"/>
    <property type="project" value="InterPro"/>
</dbReference>
<feature type="domain" description="NIF system FeS cluster assembly NifU N-terminal" evidence="1">
    <location>
        <begin position="7"/>
        <end position="88"/>
    </location>
</feature>
<dbReference type="Proteomes" id="UP000094757">
    <property type="component" value="Chromosome"/>
</dbReference>
<dbReference type="RefSeq" id="WP_069177154.1">
    <property type="nucleotide sequence ID" value="NZ_CP017037.1"/>
</dbReference>
<dbReference type="SUPFAM" id="SSF82649">
    <property type="entry name" value="SufE/NifU"/>
    <property type="match status" value="1"/>
</dbReference>
<dbReference type="CDD" id="cd06664">
    <property type="entry name" value="IscU_like"/>
    <property type="match status" value="1"/>
</dbReference>
<dbReference type="GO" id="GO:0005506">
    <property type="term" value="F:iron ion binding"/>
    <property type="evidence" value="ECO:0007669"/>
    <property type="project" value="InterPro"/>
</dbReference>
<dbReference type="InterPro" id="IPR002871">
    <property type="entry name" value="NIF_FeS_clus_asmbl_NifU_N"/>
</dbReference>
<dbReference type="Pfam" id="PF01592">
    <property type="entry name" value="NifU_N"/>
    <property type="match status" value="1"/>
</dbReference>
<sequence>MDIKQLYTDIILEYNQDLTNKRELVSPTIKEHGHNPNCGDDIDVAIKVREGMVEDIAYTGNGCAISQASTAMMAELIKGKSLMESRRLVQLFLAMIRGQVTDVNILEELEAAYTLKDIAKMPVRVKCAVLGWHTLELILNQLSDEDKRDL</sequence>
<evidence type="ECO:0000259" key="1">
    <source>
        <dbReference type="Pfam" id="PF01592"/>
    </source>
</evidence>